<reference evidence="1 2" key="1">
    <citation type="journal article" date="2018" name="Sci. Data">
        <title>The draft genome sequence of cork oak.</title>
        <authorList>
            <person name="Ramos A.M."/>
            <person name="Usie A."/>
            <person name="Barbosa P."/>
            <person name="Barros P.M."/>
            <person name="Capote T."/>
            <person name="Chaves I."/>
            <person name="Simoes F."/>
            <person name="Abreu I."/>
            <person name="Carrasquinho I."/>
            <person name="Faro C."/>
            <person name="Guimaraes J.B."/>
            <person name="Mendonca D."/>
            <person name="Nobrega F."/>
            <person name="Rodrigues L."/>
            <person name="Saibo N.J.M."/>
            <person name="Varela M.C."/>
            <person name="Egas C."/>
            <person name="Matos J."/>
            <person name="Miguel C.M."/>
            <person name="Oliveira M.M."/>
            <person name="Ricardo C.P."/>
            <person name="Goncalves S."/>
        </authorList>
    </citation>
    <scope>NUCLEOTIDE SEQUENCE [LARGE SCALE GENOMIC DNA]</scope>
    <source>
        <strain evidence="2">cv. HL8</strain>
    </source>
</reference>
<protein>
    <submittedName>
        <fullName evidence="1">Uncharacterized protein</fullName>
    </submittedName>
</protein>
<sequence>MDLIGLREGVGLGGNPLPRIRLPTTSLNNAGVLKFPWDFAKAFHSFHVGRRRKVKDELALKTTQITFTFVEVGAWVILAYYVNGFDPMLEGNEESVLLEDKLVLLKGISRALKPNVLTTMMGIKH</sequence>
<proteinExistence type="predicted"/>
<evidence type="ECO:0000313" key="1">
    <source>
        <dbReference type="EMBL" id="KAK7845704.1"/>
    </source>
</evidence>
<evidence type="ECO:0000313" key="2">
    <source>
        <dbReference type="Proteomes" id="UP000237347"/>
    </source>
</evidence>
<accession>A0AAW0L4G5</accession>
<gene>
    <name evidence="1" type="ORF">CFP56_009002</name>
</gene>
<name>A0AAW0L4G5_QUESU</name>
<dbReference type="Proteomes" id="UP000237347">
    <property type="component" value="Unassembled WGS sequence"/>
</dbReference>
<organism evidence="1 2">
    <name type="scientific">Quercus suber</name>
    <name type="common">Cork oak</name>
    <dbReference type="NCBI Taxonomy" id="58331"/>
    <lineage>
        <taxon>Eukaryota</taxon>
        <taxon>Viridiplantae</taxon>
        <taxon>Streptophyta</taxon>
        <taxon>Embryophyta</taxon>
        <taxon>Tracheophyta</taxon>
        <taxon>Spermatophyta</taxon>
        <taxon>Magnoliopsida</taxon>
        <taxon>eudicotyledons</taxon>
        <taxon>Gunneridae</taxon>
        <taxon>Pentapetalae</taxon>
        <taxon>rosids</taxon>
        <taxon>fabids</taxon>
        <taxon>Fagales</taxon>
        <taxon>Fagaceae</taxon>
        <taxon>Quercus</taxon>
    </lineage>
</organism>
<dbReference type="AlphaFoldDB" id="A0AAW0L4G5"/>
<comment type="caution">
    <text evidence="1">The sequence shown here is derived from an EMBL/GenBank/DDBJ whole genome shotgun (WGS) entry which is preliminary data.</text>
</comment>
<keyword evidence="2" id="KW-1185">Reference proteome</keyword>
<dbReference type="EMBL" id="PKMF04000166">
    <property type="protein sequence ID" value="KAK7845704.1"/>
    <property type="molecule type" value="Genomic_DNA"/>
</dbReference>